<keyword evidence="4 5" id="KW-0472">Membrane</keyword>
<dbReference type="PRINTS" id="PR00171">
    <property type="entry name" value="SUGRTRNSPORT"/>
</dbReference>
<evidence type="ECO:0000313" key="8">
    <source>
        <dbReference type="WBParaSite" id="ACRNAN_scaffold3729.g27972.t1"/>
    </source>
</evidence>
<feature type="transmembrane region" description="Helical" evidence="5">
    <location>
        <begin position="59"/>
        <end position="79"/>
    </location>
</feature>
<evidence type="ECO:0000259" key="6">
    <source>
        <dbReference type="PROSITE" id="PS50850"/>
    </source>
</evidence>
<feature type="transmembrane region" description="Helical" evidence="5">
    <location>
        <begin position="332"/>
        <end position="354"/>
    </location>
</feature>
<dbReference type="InterPro" id="IPR045263">
    <property type="entry name" value="GLUT"/>
</dbReference>
<dbReference type="PANTHER" id="PTHR23503">
    <property type="entry name" value="SOLUTE CARRIER FAMILY 2"/>
    <property type="match status" value="1"/>
</dbReference>
<dbReference type="WBParaSite" id="ACRNAN_scaffold3729.g27972.t1">
    <property type="protein sequence ID" value="ACRNAN_scaffold3729.g27972.t1"/>
    <property type="gene ID" value="ACRNAN_scaffold3729.g27972"/>
</dbReference>
<dbReference type="AlphaFoldDB" id="A0A914DSW3"/>
<dbReference type="Gene3D" id="1.20.1250.20">
    <property type="entry name" value="MFS general substrate transporter like domains"/>
    <property type="match status" value="1"/>
</dbReference>
<reference evidence="8" key="1">
    <citation type="submission" date="2022-11" db="UniProtKB">
        <authorList>
            <consortium name="WormBaseParasite"/>
        </authorList>
    </citation>
    <scope>IDENTIFICATION</scope>
</reference>
<feature type="transmembrane region" description="Helical" evidence="5">
    <location>
        <begin position="366"/>
        <end position="388"/>
    </location>
</feature>
<evidence type="ECO:0000313" key="7">
    <source>
        <dbReference type="Proteomes" id="UP000887540"/>
    </source>
</evidence>
<evidence type="ECO:0000256" key="5">
    <source>
        <dbReference type="SAM" id="Phobius"/>
    </source>
</evidence>
<dbReference type="InterPro" id="IPR005828">
    <property type="entry name" value="MFS_sugar_transport-like"/>
</dbReference>
<protein>
    <submittedName>
        <fullName evidence="8">Major facilitator superfamily (MFS) profile domain-containing protein</fullName>
    </submittedName>
</protein>
<dbReference type="GO" id="GO:0015149">
    <property type="term" value="F:hexose transmembrane transporter activity"/>
    <property type="evidence" value="ECO:0007669"/>
    <property type="project" value="TreeGrafter"/>
</dbReference>
<sequence>MSTFKPVYFIAVLTVTLGASTQFYSYGIVNPEQTILSDWINETYFNKSGRPLTLTELNWIWSLMVGSISIGAIFGALLTRTLAERYGRRNALIGNGIVNVFAAMLEFGAKYVGSPEFLIIGRLILGANMGLTSGLVPMYLMEITPARYRGAAGTLHMVAVAFSDWFSLLMGLPIVLGSKALWPFAFGFPGFLALALVIILPFCPESPKYTLMTRGNRDQALKDIKRFVHENEAQNIFHSLIKEAALSKEGTGTYKELFTRRDLRIPLAVSILVMISQQFTGCTVVFAYSTNMFINAQLPESTSQYATLGIGIVYFLFACTSPFLIERVGRRILSLFQLTACLIALTFLAGFTYIQQNMKTSWASYASIGALVVYMCVYGVGSPIPWMITSELFTTQFRSAAVTVAVFVAYFIAFCVSTSYLPFQQFCRVATRQCIFVSYDTLYDTSYDIPYHTLYDMSYDSVYSSVVRRVATRRK</sequence>
<feature type="transmembrane region" description="Helical" evidence="5">
    <location>
        <begin position="308"/>
        <end position="325"/>
    </location>
</feature>
<dbReference type="PROSITE" id="PS00217">
    <property type="entry name" value="SUGAR_TRANSPORT_2"/>
    <property type="match status" value="1"/>
</dbReference>
<dbReference type="InterPro" id="IPR005829">
    <property type="entry name" value="Sugar_transporter_CS"/>
</dbReference>
<dbReference type="PROSITE" id="PS50850">
    <property type="entry name" value="MFS"/>
    <property type="match status" value="1"/>
</dbReference>
<dbReference type="PANTHER" id="PTHR23503:SF121">
    <property type="entry name" value="MAJOR FACILITATOR SUPERFAMILY (MFS) PROFILE DOMAIN-CONTAINING PROTEIN"/>
    <property type="match status" value="1"/>
</dbReference>
<evidence type="ECO:0000256" key="3">
    <source>
        <dbReference type="ARBA" id="ARBA00022989"/>
    </source>
</evidence>
<organism evidence="7 8">
    <name type="scientific">Acrobeloides nanus</name>
    <dbReference type="NCBI Taxonomy" id="290746"/>
    <lineage>
        <taxon>Eukaryota</taxon>
        <taxon>Metazoa</taxon>
        <taxon>Ecdysozoa</taxon>
        <taxon>Nematoda</taxon>
        <taxon>Chromadorea</taxon>
        <taxon>Rhabditida</taxon>
        <taxon>Tylenchina</taxon>
        <taxon>Cephalobomorpha</taxon>
        <taxon>Cephaloboidea</taxon>
        <taxon>Cephalobidae</taxon>
        <taxon>Acrobeloides</taxon>
    </lineage>
</organism>
<feature type="transmembrane region" description="Helical" evidence="5">
    <location>
        <begin position="7"/>
        <end position="29"/>
    </location>
</feature>
<name>A0A914DSW3_9BILA</name>
<feature type="transmembrane region" description="Helical" evidence="5">
    <location>
        <begin position="265"/>
        <end position="288"/>
    </location>
</feature>
<feature type="transmembrane region" description="Helical" evidence="5">
    <location>
        <begin position="400"/>
        <end position="423"/>
    </location>
</feature>
<proteinExistence type="predicted"/>
<dbReference type="Proteomes" id="UP000887540">
    <property type="component" value="Unplaced"/>
</dbReference>
<dbReference type="GO" id="GO:0016020">
    <property type="term" value="C:membrane"/>
    <property type="evidence" value="ECO:0007669"/>
    <property type="project" value="UniProtKB-SubCell"/>
</dbReference>
<keyword evidence="7" id="KW-1185">Reference proteome</keyword>
<evidence type="ECO:0000256" key="2">
    <source>
        <dbReference type="ARBA" id="ARBA00022692"/>
    </source>
</evidence>
<comment type="subcellular location">
    <subcellularLocation>
        <location evidence="1">Membrane</location>
        <topology evidence="1">Multi-pass membrane protein</topology>
    </subcellularLocation>
</comment>
<feature type="transmembrane region" description="Helical" evidence="5">
    <location>
        <begin position="152"/>
        <end position="175"/>
    </location>
</feature>
<dbReference type="InterPro" id="IPR036259">
    <property type="entry name" value="MFS_trans_sf"/>
</dbReference>
<evidence type="ECO:0000256" key="1">
    <source>
        <dbReference type="ARBA" id="ARBA00004141"/>
    </source>
</evidence>
<dbReference type="SUPFAM" id="SSF103473">
    <property type="entry name" value="MFS general substrate transporter"/>
    <property type="match status" value="1"/>
</dbReference>
<keyword evidence="2 5" id="KW-0812">Transmembrane</keyword>
<accession>A0A914DSW3</accession>
<evidence type="ECO:0000256" key="4">
    <source>
        <dbReference type="ARBA" id="ARBA00023136"/>
    </source>
</evidence>
<keyword evidence="3 5" id="KW-1133">Transmembrane helix</keyword>
<feature type="transmembrane region" description="Helical" evidence="5">
    <location>
        <begin position="181"/>
        <end position="203"/>
    </location>
</feature>
<feature type="domain" description="Major facilitator superfamily (MFS) profile" evidence="6">
    <location>
        <begin position="11"/>
        <end position="475"/>
    </location>
</feature>
<feature type="transmembrane region" description="Helical" evidence="5">
    <location>
        <begin position="91"/>
        <end position="113"/>
    </location>
</feature>
<dbReference type="InterPro" id="IPR003663">
    <property type="entry name" value="Sugar/inositol_transpt"/>
</dbReference>
<feature type="transmembrane region" description="Helical" evidence="5">
    <location>
        <begin position="119"/>
        <end position="140"/>
    </location>
</feature>
<dbReference type="InterPro" id="IPR020846">
    <property type="entry name" value="MFS_dom"/>
</dbReference>
<dbReference type="Pfam" id="PF00083">
    <property type="entry name" value="Sugar_tr"/>
    <property type="match status" value="1"/>
</dbReference>